<gene>
    <name evidence="8" type="ORF">PARMNEM_LOCUS10117</name>
</gene>
<dbReference type="GO" id="GO:0003964">
    <property type="term" value="F:RNA-directed DNA polymerase activity"/>
    <property type="evidence" value="ECO:0007669"/>
    <property type="project" value="UniProtKB-KW"/>
</dbReference>
<dbReference type="Proteomes" id="UP001314205">
    <property type="component" value="Unassembled WGS sequence"/>
</dbReference>
<dbReference type="AlphaFoldDB" id="A0AAV1L6I4"/>
<evidence type="ECO:0000256" key="5">
    <source>
        <dbReference type="ARBA" id="ARBA00022801"/>
    </source>
</evidence>
<dbReference type="Pfam" id="PF17917">
    <property type="entry name" value="RT_RNaseH"/>
    <property type="match status" value="1"/>
</dbReference>
<dbReference type="SUPFAM" id="SSF56672">
    <property type="entry name" value="DNA/RNA polymerases"/>
    <property type="match status" value="1"/>
</dbReference>
<evidence type="ECO:0000256" key="4">
    <source>
        <dbReference type="ARBA" id="ARBA00022759"/>
    </source>
</evidence>
<keyword evidence="5" id="KW-0378">Hydrolase</keyword>
<keyword evidence="2" id="KW-0548">Nucleotidyltransferase</keyword>
<dbReference type="GO" id="GO:0016787">
    <property type="term" value="F:hydrolase activity"/>
    <property type="evidence" value="ECO:0007669"/>
    <property type="project" value="UniProtKB-KW"/>
</dbReference>
<evidence type="ECO:0000256" key="3">
    <source>
        <dbReference type="ARBA" id="ARBA00022722"/>
    </source>
</evidence>
<evidence type="ECO:0000313" key="8">
    <source>
        <dbReference type="EMBL" id="CAK1589652.1"/>
    </source>
</evidence>
<evidence type="ECO:0000313" key="9">
    <source>
        <dbReference type="Proteomes" id="UP001314205"/>
    </source>
</evidence>
<keyword evidence="1" id="KW-0808">Transferase</keyword>
<evidence type="ECO:0000256" key="1">
    <source>
        <dbReference type="ARBA" id="ARBA00022679"/>
    </source>
</evidence>
<dbReference type="GO" id="GO:0004519">
    <property type="term" value="F:endonuclease activity"/>
    <property type="evidence" value="ECO:0007669"/>
    <property type="project" value="UniProtKB-KW"/>
</dbReference>
<feature type="domain" description="Reverse transcriptase RNase H-like" evidence="7">
    <location>
        <begin position="5"/>
        <end position="103"/>
    </location>
</feature>
<sequence length="158" mass="18395">MTAKQLHTDASKLGLGVILRQQQPDGAIKPIAYFIRVTSKEEQFYHSYELETLAVVESLKRFLIYLVGIPVKVITDCAALRATLIKKDLIPRIARWWLTIQDYNLEIVYRPGERMKHVDALSRNPLTEHIFQNDESDWLVTLQLQNDNIQHIITQLRE</sequence>
<proteinExistence type="predicted"/>
<dbReference type="EMBL" id="CAVLGL010000084">
    <property type="protein sequence ID" value="CAK1589652.1"/>
    <property type="molecule type" value="Genomic_DNA"/>
</dbReference>
<dbReference type="PANTHER" id="PTHR34072">
    <property type="entry name" value="ENZYMATIC POLYPROTEIN-RELATED"/>
    <property type="match status" value="1"/>
</dbReference>
<protein>
    <recommendedName>
        <fullName evidence="7">Reverse transcriptase RNase H-like domain-containing protein</fullName>
    </recommendedName>
</protein>
<name>A0AAV1L6I4_9NEOP</name>
<evidence type="ECO:0000256" key="6">
    <source>
        <dbReference type="ARBA" id="ARBA00022918"/>
    </source>
</evidence>
<dbReference type="InterPro" id="IPR041373">
    <property type="entry name" value="RT_RNaseH"/>
</dbReference>
<dbReference type="CDD" id="cd09274">
    <property type="entry name" value="RNase_HI_RT_Ty3"/>
    <property type="match status" value="1"/>
</dbReference>
<keyword evidence="4" id="KW-0255">Endonuclease</keyword>
<evidence type="ECO:0000256" key="2">
    <source>
        <dbReference type="ARBA" id="ARBA00022695"/>
    </source>
</evidence>
<keyword evidence="6" id="KW-0695">RNA-directed DNA polymerase</keyword>
<accession>A0AAV1L6I4</accession>
<evidence type="ECO:0000259" key="7">
    <source>
        <dbReference type="Pfam" id="PF17917"/>
    </source>
</evidence>
<reference evidence="8 9" key="1">
    <citation type="submission" date="2023-11" db="EMBL/GenBank/DDBJ databases">
        <authorList>
            <person name="Hedman E."/>
            <person name="Englund M."/>
            <person name="Stromberg M."/>
            <person name="Nyberg Akerstrom W."/>
            <person name="Nylinder S."/>
            <person name="Jareborg N."/>
            <person name="Kallberg Y."/>
            <person name="Kronander E."/>
        </authorList>
    </citation>
    <scope>NUCLEOTIDE SEQUENCE [LARGE SCALE GENOMIC DNA]</scope>
</reference>
<keyword evidence="3" id="KW-0540">Nuclease</keyword>
<organism evidence="8 9">
    <name type="scientific">Parnassius mnemosyne</name>
    <name type="common">clouded apollo</name>
    <dbReference type="NCBI Taxonomy" id="213953"/>
    <lineage>
        <taxon>Eukaryota</taxon>
        <taxon>Metazoa</taxon>
        <taxon>Ecdysozoa</taxon>
        <taxon>Arthropoda</taxon>
        <taxon>Hexapoda</taxon>
        <taxon>Insecta</taxon>
        <taxon>Pterygota</taxon>
        <taxon>Neoptera</taxon>
        <taxon>Endopterygota</taxon>
        <taxon>Lepidoptera</taxon>
        <taxon>Glossata</taxon>
        <taxon>Ditrysia</taxon>
        <taxon>Papilionoidea</taxon>
        <taxon>Papilionidae</taxon>
        <taxon>Parnassiinae</taxon>
        <taxon>Parnassini</taxon>
        <taxon>Parnassius</taxon>
        <taxon>Driopa</taxon>
    </lineage>
</organism>
<keyword evidence="9" id="KW-1185">Reference proteome</keyword>
<dbReference type="InterPro" id="IPR043502">
    <property type="entry name" value="DNA/RNA_pol_sf"/>
</dbReference>
<comment type="caution">
    <text evidence="8">The sequence shown here is derived from an EMBL/GenBank/DDBJ whole genome shotgun (WGS) entry which is preliminary data.</text>
</comment>
<dbReference type="PANTHER" id="PTHR34072:SF52">
    <property type="entry name" value="RIBONUCLEASE H"/>
    <property type="match status" value="1"/>
</dbReference>